<dbReference type="EMBL" id="CAFAAJ010000088">
    <property type="protein sequence ID" value="CAB4809124.1"/>
    <property type="molecule type" value="Genomic_DNA"/>
</dbReference>
<dbReference type="InterPro" id="IPR025110">
    <property type="entry name" value="AMP-bd_C"/>
</dbReference>
<feature type="domain" description="AMP-dependent synthetase/ligase" evidence="3">
    <location>
        <begin position="1"/>
        <end position="89"/>
    </location>
</feature>
<dbReference type="InterPro" id="IPR000873">
    <property type="entry name" value="AMP-dep_synth/lig_dom"/>
</dbReference>
<accession>A0A6J6YLG9</accession>
<gene>
    <name evidence="5" type="ORF">UFOPK3001_01429</name>
</gene>
<evidence type="ECO:0000256" key="2">
    <source>
        <dbReference type="ARBA" id="ARBA00022598"/>
    </source>
</evidence>
<dbReference type="SUPFAM" id="SSF56801">
    <property type="entry name" value="Acetyl-CoA synthetase-like"/>
    <property type="match status" value="1"/>
</dbReference>
<dbReference type="FunFam" id="3.30.300.30:FF:000008">
    <property type="entry name" value="2,3-dihydroxybenzoate-AMP ligase"/>
    <property type="match status" value="1"/>
</dbReference>
<dbReference type="InterPro" id="IPR045851">
    <property type="entry name" value="AMP-bd_C_sf"/>
</dbReference>
<dbReference type="AlphaFoldDB" id="A0A6J6YLG9"/>
<dbReference type="GO" id="GO:0016405">
    <property type="term" value="F:CoA-ligase activity"/>
    <property type="evidence" value="ECO:0007669"/>
    <property type="project" value="TreeGrafter"/>
</dbReference>
<protein>
    <submittedName>
        <fullName evidence="5">Unannotated protein</fullName>
    </submittedName>
</protein>
<keyword evidence="2" id="KW-0436">Ligase</keyword>
<dbReference type="Gene3D" id="3.30.300.30">
    <property type="match status" value="1"/>
</dbReference>
<evidence type="ECO:0000313" key="5">
    <source>
        <dbReference type="EMBL" id="CAB4809124.1"/>
    </source>
</evidence>
<name>A0A6J6YLG9_9ZZZZ</name>
<dbReference type="InterPro" id="IPR042099">
    <property type="entry name" value="ANL_N_sf"/>
</dbReference>
<evidence type="ECO:0000259" key="3">
    <source>
        <dbReference type="Pfam" id="PF00501"/>
    </source>
</evidence>
<proteinExistence type="inferred from homology"/>
<dbReference type="PANTHER" id="PTHR24096">
    <property type="entry name" value="LONG-CHAIN-FATTY-ACID--COA LIGASE"/>
    <property type="match status" value="1"/>
</dbReference>
<reference evidence="5" key="1">
    <citation type="submission" date="2020-05" db="EMBL/GenBank/DDBJ databases">
        <authorList>
            <person name="Chiriac C."/>
            <person name="Salcher M."/>
            <person name="Ghai R."/>
            <person name="Kavagutti S V."/>
        </authorList>
    </citation>
    <scope>NUCLEOTIDE SEQUENCE</scope>
</reference>
<organism evidence="5">
    <name type="scientific">freshwater metagenome</name>
    <dbReference type="NCBI Taxonomy" id="449393"/>
    <lineage>
        <taxon>unclassified sequences</taxon>
        <taxon>metagenomes</taxon>
        <taxon>ecological metagenomes</taxon>
    </lineage>
</organism>
<comment type="similarity">
    <text evidence="1">Belongs to the ATP-dependent AMP-binding enzyme family.</text>
</comment>
<sequence length="229" mass="24425">MSGAAPVPVSLIHEYIALGIEIHQVYGLTESCGPACLLTSDDAVERAGSTGKAFFHTGIRVVDGEGRDCAPGEPGEVLVSGAHIMLGYWNQPEATAETVRDGWLHTGDIATMDADGFVTIMDRVKDMLISGGENVYPAEIENVILSNPKVGDVAVLGIPSSKWGESPLAVVVRRDASLTPEEVIAGCKGRLAAFKMPKAVRFVDEIPRNPSGKILKRVLRDQFTDIAVD</sequence>
<evidence type="ECO:0000256" key="1">
    <source>
        <dbReference type="ARBA" id="ARBA00006432"/>
    </source>
</evidence>
<feature type="domain" description="AMP-binding enzyme C-terminal" evidence="4">
    <location>
        <begin position="139"/>
        <end position="213"/>
    </location>
</feature>
<dbReference type="PANTHER" id="PTHR24096:SF267">
    <property type="entry name" value="MALONATE--COA LIGASE ACSF3, MITOCHONDRIAL"/>
    <property type="match status" value="1"/>
</dbReference>
<dbReference type="Pfam" id="PF00501">
    <property type="entry name" value="AMP-binding"/>
    <property type="match status" value="1"/>
</dbReference>
<evidence type="ECO:0000259" key="4">
    <source>
        <dbReference type="Pfam" id="PF13193"/>
    </source>
</evidence>
<dbReference type="Gene3D" id="3.40.50.12780">
    <property type="entry name" value="N-terminal domain of ligase-like"/>
    <property type="match status" value="1"/>
</dbReference>
<dbReference type="Pfam" id="PF13193">
    <property type="entry name" value="AMP-binding_C"/>
    <property type="match status" value="1"/>
</dbReference>